<reference evidence="1" key="1">
    <citation type="submission" date="2018-01" db="EMBL/GenBank/DDBJ databases">
        <authorList>
            <person name="Mao J.F."/>
        </authorList>
    </citation>
    <scope>NUCLEOTIDE SEQUENCE</scope>
    <source>
        <strain evidence="1">Huo1</strain>
        <tissue evidence="1">Leaf</tissue>
    </source>
</reference>
<protein>
    <submittedName>
        <fullName evidence="1">Uncharacterized protein</fullName>
    </submittedName>
</protein>
<proteinExistence type="predicted"/>
<evidence type="ECO:0000313" key="2">
    <source>
        <dbReference type="Proteomes" id="UP000298416"/>
    </source>
</evidence>
<gene>
    <name evidence="1" type="ORF">SASPL_153499</name>
</gene>
<sequence length="196" mass="21598">MRDVEFPKPAHRRQREIAANLFHESVLLRHYLVSQCCVCLAAHVMGELLHLHQIGDPLRRVALLPQLRYSGAGIQHDGAEEVEAGPRLATVAGAKDLTEEKRGRGSVDLDLDMGSAEVDGLNLNLDGEMLAAAVMVVSFSYAALHVQQKRQKERLLKKKEQLKKLSVEKHVVEASDCKAATICSAKAKIHPAPLFI</sequence>
<name>A0A8X8W4X8_SALSN</name>
<evidence type="ECO:0000313" key="1">
    <source>
        <dbReference type="EMBL" id="KAG6388297.1"/>
    </source>
</evidence>
<reference evidence="1" key="2">
    <citation type="submission" date="2020-08" db="EMBL/GenBank/DDBJ databases">
        <title>Plant Genome Project.</title>
        <authorList>
            <person name="Zhang R.-G."/>
        </authorList>
    </citation>
    <scope>NUCLEOTIDE SEQUENCE</scope>
    <source>
        <strain evidence="1">Huo1</strain>
        <tissue evidence="1">Leaf</tissue>
    </source>
</reference>
<keyword evidence="2" id="KW-1185">Reference proteome</keyword>
<accession>A0A8X8W4X8</accession>
<dbReference type="AlphaFoldDB" id="A0A8X8W4X8"/>
<comment type="caution">
    <text evidence="1">The sequence shown here is derived from an EMBL/GenBank/DDBJ whole genome shotgun (WGS) entry which is preliminary data.</text>
</comment>
<organism evidence="1">
    <name type="scientific">Salvia splendens</name>
    <name type="common">Scarlet sage</name>
    <dbReference type="NCBI Taxonomy" id="180675"/>
    <lineage>
        <taxon>Eukaryota</taxon>
        <taxon>Viridiplantae</taxon>
        <taxon>Streptophyta</taxon>
        <taxon>Embryophyta</taxon>
        <taxon>Tracheophyta</taxon>
        <taxon>Spermatophyta</taxon>
        <taxon>Magnoliopsida</taxon>
        <taxon>eudicotyledons</taxon>
        <taxon>Gunneridae</taxon>
        <taxon>Pentapetalae</taxon>
        <taxon>asterids</taxon>
        <taxon>lamiids</taxon>
        <taxon>Lamiales</taxon>
        <taxon>Lamiaceae</taxon>
        <taxon>Nepetoideae</taxon>
        <taxon>Mentheae</taxon>
        <taxon>Salviinae</taxon>
        <taxon>Salvia</taxon>
        <taxon>Salvia subgen. Calosphace</taxon>
        <taxon>core Calosphace</taxon>
    </lineage>
</organism>
<dbReference type="EMBL" id="PNBA02000021">
    <property type="protein sequence ID" value="KAG6388297.1"/>
    <property type="molecule type" value="Genomic_DNA"/>
</dbReference>
<dbReference type="Proteomes" id="UP000298416">
    <property type="component" value="Unassembled WGS sequence"/>
</dbReference>